<dbReference type="Proteomes" id="UP000659697">
    <property type="component" value="Unassembled WGS sequence"/>
</dbReference>
<keyword evidence="2" id="KW-0812">Transmembrane</keyword>
<sequence>MESLSRRNHPLRDVLDKELQQRTFPPVTAPCRLCHFMLTVTPASRTLEFQLMQQLALQLGSQLAENAQDITLPLYGQWLRWERHGEFSSYTFIRQGAEQPWFDDPLDFLPARDWFSEIPGQIFRIVQLTVVASEQELIAYDVASLFNAENCISSQLAAGKARIWTDFQKHAEGAGRMLLVNAGLSAGALGRLVQQLFDLGNYRKLSLLGWPVSRQSLHKLNQLEQELAQLTQRIEQEPHNDEQLLKEIIQLAAATERLIAENNSRLQATAAYYQLTLDRLKALEEIAIDDLLSLQDFTARRLTPAFRTSESVQMRQNTLSGRLGRSTELLRTRINLKLEQQNQQLLLSMEQKAKLQLKLQQMVEGFSFVAISYYAVQLGDKLLAATSYWLTDLNLAFWQSLSVPIIVLTVAILLSWLGRRAKKQH</sequence>
<name>A0ABQ3L0A1_9ALTE</name>
<keyword evidence="2" id="KW-1133">Transmembrane helix</keyword>
<dbReference type="EMBL" id="BNAO01000002">
    <property type="protein sequence ID" value="GHG63819.1"/>
    <property type="molecule type" value="Genomic_DNA"/>
</dbReference>
<keyword evidence="4" id="KW-1185">Reference proteome</keyword>
<dbReference type="RefSeq" id="WP_189430845.1">
    <property type="nucleotide sequence ID" value="NZ_BNAO01000002.1"/>
</dbReference>
<evidence type="ECO:0008006" key="5">
    <source>
        <dbReference type="Google" id="ProtNLM"/>
    </source>
</evidence>
<evidence type="ECO:0000256" key="1">
    <source>
        <dbReference type="SAM" id="Coils"/>
    </source>
</evidence>
<comment type="caution">
    <text evidence="3">The sequence shown here is derived from an EMBL/GenBank/DDBJ whole genome shotgun (WGS) entry which is preliminary data.</text>
</comment>
<feature type="coiled-coil region" evidence="1">
    <location>
        <begin position="213"/>
        <end position="240"/>
    </location>
</feature>
<keyword evidence="2" id="KW-0472">Membrane</keyword>
<dbReference type="InterPro" id="IPR021830">
    <property type="entry name" value="DUF3422"/>
</dbReference>
<evidence type="ECO:0000313" key="4">
    <source>
        <dbReference type="Proteomes" id="UP000659697"/>
    </source>
</evidence>
<proteinExistence type="predicted"/>
<gene>
    <name evidence="3" type="ORF">GCM10010919_09860</name>
</gene>
<protein>
    <recommendedName>
        <fullName evidence="5">DUF3422 domain-containing protein</fullName>
    </recommendedName>
</protein>
<feature type="transmembrane region" description="Helical" evidence="2">
    <location>
        <begin position="396"/>
        <end position="417"/>
    </location>
</feature>
<dbReference type="Pfam" id="PF11902">
    <property type="entry name" value="DUF3422"/>
    <property type="match status" value="1"/>
</dbReference>
<accession>A0ABQ3L0A1</accession>
<evidence type="ECO:0000256" key="2">
    <source>
        <dbReference type="SAM" id="Phobius"/>
    </source>
</evidence>
<evidence type="ECO:0000313" key="3">
    <source>
        <dbReference type="EMBL" id="GHG63819.1"/>
    </source>
</evidence>
<keyword evidence="1" id="KW-0175">Coiled coil</keyword>
<organism evidence="3 4">
    <name type="scientific">Alishewanella longhuensis</name>
    <dbReference type="NCBI Taxonomy" id="1091037"/>
    <lineage>
        <taxon>Bacteria</taxon>
        <taxon>Pseudomonadati</taxon>
        <taxon>Pseudomonadota</taxon>
        <taxon>Gammaproteobacteria</taxon>
        <taxon>Alteromonadales</taxon>
        <taxon>Alteromonadaceae</taxon>
        <taxon>Alishewanella</taxon>
    </lineage>
</organism>
<reference evidence="4" key="1">
    <citation type="journal article" date="2019" name="Int. J. Syst. Evol. Microbiol.">
        <title>The Global Catalogue of Microorganisms (GCM) 10K type strain sequencing project: providing services to taxonomists for standard genome sequencing and annotation.</title>
        <authorList>
            <consortium name="The Broad Institute Genomics Platform"/>
            <consortium name="The Broad Institute Genome Sequencing Center for Infectious Disease"/>
            <person name="Wu L."/>
            <person name="Ma J."/>
        </authorList>
    </citation>
    <scope>NUCLEOTIDE SEQUENCE [LARGE SCALE GENOMIC DNA]</scope>
    <source>
        <strain evidence="4">CGMCC 1.7003</strain>
    </source>
</reference>